<evidence type="ECO:0000313" key="2">
    <source>
        <dbReference type="EMBL" id="KOG30831.1"/>
    </source>
</evidence>
<name>A0A0L8KY43_9ACTN</name>
<dbReference type="Proteomes" id="UP000037251">
    <property type="component" value="Unassembled WGS sequence"/>
</dbReference>
<gene>
    <name evidence="2" type="ORF">ADK37_33020</name>
</gene>
<accession>A0A0L8KY43</accession>
<dbReference type="AlphaFoldDB" id="A0A0L8KY43"/>
<dbReference type="EMBL" id="LGUS01000205">
    <property type="protein sequence ID" value="KOG30831.1"/>
    <property type="molecule type" value="Genomic_DNA"/>
</dbReference>
<evidence type="ECO:0000256" key="1">
    <source>
        <dbReference type="SAM" id="MobiDB-lite"/>
    </source>
</evidence>
<dbReference type="eggNOG" id="ENOG50329BU">
    <property type="taxonomic scope" value="Bacteria"/>
</dbReference>
<protein>
    <submittedName>
        <fullName evidence="2">Uncharacterized protein</fullName>
    </submittedName>
</protein>
<comment type="caution">
    <text evidence="2">The sequence shown here is derived from an EMBL/GenBank/DDBJ whole genome shotgun (WGS) entry which is preliminary data.</text>
</comment>
<keyword evidence="3" id="KW-1185">Reference proteome</keyword>
<dbReference type="OrthoDB" id="3217284at2"/>
<organism evidence="2 3">
    <name type="scientific">Streptomyces resistomycificus</name>
    <dbReference type="NCBI Taxonomy" id="67356"/>
    <lineage>
        <taxon>Bacteria</taxon>
        <taxon>Bacillati</taxon>
        <taxon>Actinomycetota</taxon>
        <taxon>Actinomycetes</taxon>
        <taxon>Kitasatosporales</taxon>
        <taxon>Streptomycetaceae</taxon>
        <taxon>Streptomyces</taxon>
        <taxon>Streptomyces aurantiacus group</taxon>
    </lineage>
</organism>
<feature type="compositionally biased region" description="Low complexity" evidence="1">
    <location>
        <begin position="17"/>
        <end position="28"/>
    </location>
</feature>
<dbReference type="RefSeq" id="WP_037804157.1">
    <property type="nucleotide sequence ID" value="NZ_KL575636.1"/>
</dbReference>
<dbReference type="PATRIC" id="fig|67356.5.peg.7075"/>
<feature type="region of interest" description="Disordered" evidence="1">
    <location>
        <begin position="1"/>
        <end position="34"/>
    </location>
</feature>
<sequence>MMYDQTRAQQPAHEPSGAAGRRAPGPAALFPSDERDKIVRRLGRAVNTFSDAPRESLEEAEAAFDEAAAQLVEALAEQRRTLHEGWQGKDPDTQSAELHLALRQYREITQKLLRL</sequence>
<reference evidence="3" key="1">
    <citation type="submission" date="2015-07" db="EMBL/GenBank/DDBJ databases">
        <authorList>
            <person name="Ju K.-S."/>
            <person name="Doroghazi J.R."/>
            <person name="Metcalf W.W."/>
        </authorList>
    </citation>
    <scope>NUCLEOTIDE SEQUENCE [LARGE SCALE GENOMIC DNA]</scope>
    <source>
        <strain evidence="3">NRRL 2290</strain>
    </source>
</reference>
<proteinExistence type="predicted"/>
<evidence type="ECO:0000313" key="3">
    <source>
        <dbReference type="Proteomes" id="UP000037251"/>
    </source>
</evidence>